<dbReference type="Gene3D" id="1.10.10.10">
    <property type="entry name" value="Winged helix-like DNA-binding domain superfamily/Winged helix DNA-binding domain"/>
    <property type="match status" value="1"/>
</dbReference>
<sequence length="103" mass="11755">MDNLKIVYKILVGIEASMDSNIFDGTFLEALKISEERKNRILQSMIDDDLISGFKRINYAGGYGFKAMEPRLTIKGMEFLQENSTMQKIKNGLKDVKDITPFI</sequence>
<dbReference type="InterPro" id="IPR036390">
    <property type="entry name" value="WH_DNA-bd_sf"/>
</dbReference>
<dbReference type="InterPro" id="IPR018597">
    <property type="entry name" value="Phage_Tuc2009_YjcQ"/>
</dbReference>
<proteinExistence type="predicted"/>
<dbReference type="SUPFAM" id="SSF46785">
    <property type="entry name" value="Winged helix' DNA-binding domain"/>
    <property type="match status" value="1"/>
</dbReference>
<evidence type="ECO:0000313" key="2">
    <source>
        <dbReference type="Proteomes" id="UP001164187"/>
    </source>
</evidence>
<gene>
    <name evidence="1" type="ORF">O0R46_03105</name>
</gene>
<evidence type="ECO:0000313" key="1">
    <source>
        <dbReference type="EMBL" id="WAW15447.1"/>
    </source>
</evidence>
<accession>A0ABY7JQ16</accession>
<reference evidence="1" key="1">
    <citation type="submission" date="2022-12" db="EMBL/GenBank/DDBJ databases">
        <title>Peptostreptococcus.</title>
        <authorList>
            <person name="Lee S.H."/>
        </authorList>
    </citation>
    <scope>NUCLEOTIDE SEQUENCE</scope>
    <source>
        <strain evidence="1">CBA3647</strain>
    </source>
</reference>
<dbReference type="EMBL" id="CP114052">
    <property type="protein sequence ID" value="WAW15447.1"/>
    <property type="molecule type" value="Genomic_DNA"/>
</dbReference>
<name>A0ABY7JQ16_9FIRM</name>
<protein>
    <submittedName>
        <fullName evidence="1">YjcQ family protein</fullName>
    </submittedName>
</protein>
<dbReference type="RefSeq" id="WP_269312120.1">
    <property type="nucleotide sequence ID" value="NZ_CP114052.1"/>
</dbReference>
<organism evidence="1 2">
    <name type="scientific">Peptostreptococcus equinus</name>
    <dbReference type="NCBI Taxonomy" id="3003601"/>
    <lineage>
        <taxon>Bacteria</taxon>
        <taxon>Bacillati</taxon>
        <taxon>Bacillota</taxon>
        <taxon>Clostridia</taxon>
        <taxon>Peptostreptococcales</taxon>
        <taxon>Peptostreptococcaceae</taxon>
        <taxon>Peptostreptococcus</taxon>
    </lineage>
</organism>
<dbReference type="Pfam" id="PF09639">
    <property type="entry name" value="YjcQ"/>
    <property type="match status" value="1"/>
</dbReference>
<dbReference type="InterPro" id="IPR036388">
    <property type="entry name" value="WH-like_DNA-bd_sf"/>
</dbReference>
<keyword evidence="2" id="KW-1185">Reference proteome</keyword>
<dbReference type="Proteomes" id="UP001164187">
    <property type="component" value="Chromosome"/>
</dbReference>